<proteinExistence type="predicted"/>
<dbReference type="Proteomes" id="UP000232722">
    <property type="component" value="Unassembled WGS sequence"/>
</dbReference>
<dbReference type="EMBL" id="LLXJ01000476">
    <property type="protein sequence ID" value="PKC09236.1"/>
    <property type="molecule type" value="Genomic_DNA"/>
</dbReference>
<dbReference type="PANTHER" id="PTHR31424">
    <property type="entry name" value="PROTEIN CBG23806"/>
    <property type="match status" value="1"/>
</dbReference>
<reference evidence="1 2" key="2">
    <citation type="submission" date="2017-09" db="EMBL/GenBank/DDBJ databases">
        <title>Extensive intraspecific genome diversity in a model arbuscular mycorrhizal fungus.</title>
        <authorList>
            <person name="Chen E.C."/>
            <person name="Morin E."/>
            <person name="Beaudet D."/>
            <person name="Noel J."/>
            <person name="Ndikumana S."/>
            <person name="Charron P."/>
            <person name="St-Onge C."/>
            <person name="Giorgi J."/>
            <person name="Grigoriev I.V."/>
            <person name="Roux C."/>
            <person name="Martin F.M."/>
            <person name="Corradi N."/>
        </authorList>
    </citation>
    <scope>NUCLEOTIDE SEQUENCE [LARGE SCALE GENOMIC DNA]</scope>
    <source>
        <strain evidence="1 2">A5</strain>
    </source>
</reference>
<dbReference type="VEuPathDB" id="FungiDB:FUN_009387"/>
<protein>
    <submittedName>
        <fullName evidence="1">Uncharacterized protein</fullName>
    </submittedName>
</protein>
<accession>A0A2N0PR06</accession>
<dbReference type="VEuPathDB" id="FungiDB:RhiirFUN_012688"/>
<dbReference type="PANTHER" id="PTHR31424:SF5">
    <property type="entry name" value="APPLE DOMAIN-CONTAINING PROTEIN"/>
    <property type="match status" value="1"/>
</dbReference>
<sequence>METNEFSLPLQTVQQVKKKKPVEIHNYPKESIIQYSDFERSYTYDVIKEGNYPPIAYLKYTKGQKGFRIPDNYEVKVSLRKPKTRQIVRCMIKYVEKNPVYWIYYGDKFQYYVKSEKSSSNAACLYAKALNPEIKTRYSGPHFFGLHLEILQQTRDTHQRITVLKSFDNLTSTGRNNRAKKIAKSVSTIFDQAAANNCHLDDNPSLKSVEFNIGNSSFCISVNKENIEEIKYKARAAIQACDKGQVSCEGYRTLASISQDLPREWKVSTEKREITHEMNEIIPILLVNLTPSLSDDPVNSEIHINDTEIIHNLQQSVGKGGQRNIVDILKYLIPGLIEKKILDITNPKIHLRISGDGRNVGRKVKQVMITCSILDDINNLHRPENHYTIVLYPGVEKYETLSIVLESLTVELRKLKEVGFKDNQDIEWKVELYFSSDWKFLAMCLGVNAANSKYFCPWCEVSKEQQGDFSYEWTISKTMDQIREDYTFYKGHIRPAIFDMIPLKHWVPDELHIMLRITDVLWRLVLDELRSRNTWGERARNVIIEEMKRIDVKFHFWLEVGSTNWQYTSLMGQDKLIVLQHFDLSKLFPYTRAAQIRSLWDNFYLLHKAMKNSNSDAAQFSNDARAWLHQFLDSNYFYQASDITPYMHVLVYHIPEMMRIHHNFGLAAFSCSAVEKKNHQQVSHFFKRTTKDGGTGKERKSAIIDILEYENRLLYFKNHDEIDLIQLPKRLRVE</sequence>
<name>A0A2N0PR06_9GLOM</name>
<dbReference type="VEuPathDB" id="FungiDB:RhiirA1_397698"/>
<comment type="caution">
    <text evidence="1">The sequence shown here is derived from an EMBL/GenBank/DDBJ whole genome shotgun (WGS) entry which is preliminary data.</text>
</comment>
<evidence type="ECO:0000313" key="1">
    <source>
        <dbReference type="EMBL" id="PKC09236.1"/>
    </source>
</evidence>
<evidence type="ECO:0000313" key="2">
    <source>
        <dbReference type="Proteomes" id="UP000232722"/>
    </source>
</evidence>
<gene>
    <name evidence="1" type="ORF">RhiirA5_415908</name>
</gene>
<reference evidence="1 2" key="1">
    <citation type="submission" date="2016-04" db="EMBL/GenBank/DDBJ databases">
        <title>Genome analyses suggest a sexual origin of heterokaryosis in a supposedly ancient asexual fungus.</title>
        <authorList>
            <person name="Ropars J."/>
            <person name="Sedzielewska K."/>
            <person name="Noel J."/>
            <person name="Charron P."/>
            <person name="Farinelli L."/>
            <person name="Marton T."/>
            <person name="Kruger M."/>
            <person name="Pelin A."/>
            <person name="Brachmann A."/>
            <person name="Corradi N."/>
        </authorList>
    </citation>
    <scope>NUCLEOTIDE SEQUENCE [LARGE SCALE GENOMIC DNA]</scope>
    <source>
        <strain evidence="1 2">A5</strain>
    </source>
</reference>
<organism evidence="1 2">
    <name type="scientific">Rhizophagus irregularis</name>
    <dbReference type="NCBI Taxonomy" id="588596"/>
    <lineage>
        <taxon>Eukaryota</taxon>
        <taxon>Fungi</taxon>
        <taxon>Fungi incertae sedis</taxon>
        <taxon>Mucoromycota</taxon>
        <taxon>Glomeromycotina</taxon>
        <taxon>Glomeromycetes</taxon>
        <taxon>Glomerales</taxon>
        <taxon>Glomeraceae</taxon>
        <taxon>Rhizophagus</taxon>
    </lineage>
</organism>
<dbReference type="AlphaFoldDB" id="A0A2N0PR06"/>